<accession>A0AAE9CE62</accession>
<proteinExistence type="predicted"/>
<dbReference type="Proteomes" id="UP000827544">
    <property type="component" value="Segment"/>
</dbReference>
<reference evidence="1" key="1">
    <citation type="submission" date="2021-10" db="EMBL/GenBank/DDBJ databases">
        <authorList>
            <person name="Lavering E.D."/>
            <person name="James R."/>
            <person name="Fairholm J.D."/>
            <person name="Ogilvie B.H."/>
            <person name="Thurgood T.L."/>
            <person name="Robison R.A."/>
            <person name="Grose J.H."/>
        </authorList>
    </citation>
    <scope>NUCLEOTIDE SEQUENCE</scope>
</reference>
<protein>
    <submittedName>
        <fullName evidence="1">Uncharacterized protein</fullName>
    </submittedName>
</protein>
<evidence type="ECO:0000313" key="2">
    <source>
        <dbReference type="Proteomes" id="UP000827544"/>
    </source>
</evidence>
<dbReference type="EMBL" id="OK499992">
    <property type="protein sequence ID" value="UGO50919.1"/>
    <property type="molecule type" value="Genomic_DNA"/>
</dbReference>
<evidence type="ECO:0000313" key="1">
    <source>
        <dbReference type="EMBL" id="UGO50919.1"/>
    </source>
</evidence>
<gene>
    <name evidence="1" type="ORF">NATE_66</name>
</gene>
<keyword evidence="2" id="KW-1185">Reference proteome</keyword>
<name>A0AAE9CE62_9CAUD</name>
<sequence>MKEIITDELVEHLAVTYNNYVEFTKRVCKTDKPYTFKQFVEHHMRKRDLQIRKALKHIEAKKA</sequence>
<organism evidence="1 2">
    <name type="scientific">Bacillus phage vB_BanS_Nate</name>
    <dbReference type="NCBI Taxonomy" id="2894788"/>
    <lineage>
        <taxon>Viruses</taxon>
        <taxon>Duplodnaviria</taxon>
        <taxon>Heunggongvirae</taxon>
        <taxon>Uroviricota</taxon>
        <taxon>Caudoviricetes</taxon>
        <taxon>Joanripponvirinae</taxon>
        <taxon>Natevirus</taxon>
        <taxon>Natevirus nate</taxon>
    </lineage>
</organism>